<dbReference type="RefSeq" id="WP_224606588.1">
    <property type="nucleotide sequence ID" value="NZ_JAIQXV010000004.1"/>
</dbReference>
<name>A0ABW1ZIC9_9DEIO</name>
<gene>
    <name evidence="2" type="ORF">ACFP90_09330</name>
</gene>
<evidence type="ECO:0000313" key="3">
    <source>
        <dbReference type="Proteomes" id="UP001596317"/>
    </source>
</evidence>
<proteinExistence type="predicted"/>
<feature type="region of interest" description="Disordered" evidence="1">
    <location>
        <begin position="1"/>
        <end position="26"/>
    </location>
</feature>
<evidence type="ECO:0000313" key="2">
    <source>
        <dbReference type="EMBL" id="MFC6660536.1"/>
    </source>
</evidence>
<dbReference type="Proteomes" id="UP001596317">
    <property type="component" value="Unassembled WGS sequence"/>
</dbReference>
<evidence type="ECO:0000256" key="1">
    <source>
        <dbReference type="SAM" id="MobiDB-lite"/>
    </source>
</evidence>
<comment type="caution">
    <text evidence="2">The sequence shown here is derived from an EMBL/GenBank/DDBJ whole genome shotgun (WGS) entry which is preliminary data.</text>
</comment>
<keyword evidence="3" id="KW-1185">Reference proteome</keyword>
<organism evidence="2 3">
    <name type="scientific">Deinococcus multiflagellatus</name>
    <dbReference type="NCBI Taxonomy" id="1656887"/>
    <lineage>
        <taxon>Bacteria</taxon>
        <taxon>Thermotogati</taxon>
        <taxon>Deinococcota</taxon>
        <taxon>Deinococci</taxon>
        <taxon>Deinococcales</taxon>
        <taxon>Deinococcaceae</taxon>
        <taxon>Deinococcus</taxon>
    </lineage>
</organism>
<reference evidence="3" key="1">
    <citation type="journal article" date="2019" name="Int. J. Syst. Evol. Microbiol.">
        <title>The Global Catalogue of Microorganisms (GCM) 10K type strain sequencing project: providing services to taxonomists for standard genome sequencing and annotation.</title>
        <authorList>
            <consortium name="The Broad Institute Genomics Platform"/>
            <consortium name="The Broad Institute Genome Sequencing Center for Infectious Disease"/>
            <person name="Wu L."/>
            <person name="Ma J."/>
        </authorList>
    </citation>
    <scope>NUCLEOTIDE SEQUENCE [LARGE SCALE GENOMIC DNA]</scope>
    <source>
        <strain evidence="3">CCUG 63830</strain>
    </source>
</reference>
<accession>A0ABW1ZIC9</accession>
<protein>
    <submittedName>
        <fullName evidence="2">Uncharacterized protein</fullName>
    </submittedName>
</protein>
<dbReference type="EMBL" id="JBHSWB010000001">
    <property type="protein sequence ID" value="MFC6660536.1"/>
    <property type="molecule type" value="Genomic_DNA"/>
</dbReference>
<sequence length="130" mass="14418">MSAPEFKKRVRQQQARPITPAPRQDPAIQLSAAQQALQRHTARPVALQRQVTGPVLRASGLEQQEVTRLAVQRQAVNEQLAALPQVEGQPIQRAAQPVPAKPQSPADWVTVMRHRAEQVEGQALDTRQYA</sequence>